<protein>
    <submittedName>
        <fullName evidence="1">Uncharacterized protein</fullName>
    </submittedName>
</protein>
<organism evidence="1 2">
    <name type="scientific">Pseudomonas fluorescens</name>
    <dbReference type="NCBI Taxonomy" id="294"/>
    <lineage>
        <taxon>Bacteria</taxon>
        <taxon>Pseudomonadati</taxon>
        <taxon>Pseudomonadota</taxon>
        <taxon>Gammaproteobacteria</taxon>
        <taxon>Pseudomonadales</taxon>
        <taxon>Pseudomonadaceae</taxon>
        <taxon>Pseudomonas</taxon>
    </lineage>
</organism>
<evidence type="ECO:0000313" key="1">
    <source>
        <dbReference type="EMBL" id="RDS88667.1"/>
    </source>
</evidence>
<dbReference type="EMBL" id="QRBA01000014">
    <property type="protein sequence ID" value="RDS88667.1"/>
    <property type="molecule type" value="Genomic_DNA"/>
</dbReference>
<proteinExistence type="predicted"/>
<name>A0A7Z6QQI1_PSEFL</name>
<evidence type="ECO:0000313" key="2">
    <source>
        <dbReference type="Proteomes" id="UP000255541"/>
    </source>
</evidence>
<reference evidence="1 2" key="1">
    <citation type="submission" date="2018-07" db="EMBL/GenBank/DDBJ databases">
        <title>Draft Genome Sequence of Pseudomonas fluorescens AHK-1 associated with canker disease of kiwifruit.</title>
        <authorList>
            <person name="Wu Z."/>
        </authorList>
    </citation>
    <scope>NUCLEOTIDE SEQUENCE [LARGE SCALE GENOMIC DNA]</scope>
    <source>
        <strain evidence="1 2">AHK-1</strain>
    </source>
</reference>
<accession>A0A7Z6QQI1</accession>
<gene>
    <name evidence="1" type="ORF">DL347_23300</name>
</gene>
<comment type="caution">
    <text evidence="1">The sequence shown here is derived from an EMBL/GenBank/DDBJ whole genome shotgun (WGS) entry which is preliminary data.</text>
</comment>
<dbReference type="AlphaFoldDB" id="A0A7Z6QQI1"/>
<sequence length="86" mass="9852">MKRTESPQHATFKKPHQPVRVEQVLSPANIEAARASVTWPLPRDCWIYFPVWGQIAIGLRADLAQARSRAGLPVVQHVWRQAKRVF</sequence>
<dbReference type="Proteomes" id="UP000255541">
    <property type="component" value="Unassembled WGS sequence"/>
</dbReference>